<feature type="compositionally biased region" description="Low complexity" evidence="1">
    <location>
        <begin position="296"/>
        <end position="308"/>
    </location>
</feature>
<feature type="domain" description="Schizont-infected cell agglutination extracellular alpha" evidence="2">
    <location>
        <begin position="25"/>
        <end position="191"/>
    </location>
</feature>
<name>A0A0D9QMK8_PLAFR</name>
<keyword evidence="4" id="KW-1185">Reference proteome</keyword>
<protein>
    <recommendedName>
        <fullName evidence="2">Schizont-infected cell agglutination extracellular alpha domain-containing protein</fullName>
    </recommendedName>
</protein>
<dbReference type="GeneID" id="24267410"/>
<gene>
    <name evidence="3" type="ORF">AK88_02096</name>
</gene>
<dbReference type="AlphaFoldDB" id="A0A0D9QMK8"/>
<dbReference type="Proteomes" id="UP000054561">
    <property type="component" value="Unassembled WGS sequence"/>
</dbReference>
<feature type="region of interest" description="Disordered" evidence="1">
    <location>
        <begin position="205"/>
        <end position="239"/>
    </location>
</feature>
<dbReference type="Pfam" id="PF12887">
    <property type="entry name" value="SICA_alpha"/>
    <property type="match status" value="1"/>
</dbReference>
<accession>A0A0D9QMK8</accession>
<organism evidence="3 4">
    <name type="scientific">Plasmodium fragile</name>
    <dbReference type="NCBI Taxonomy" id="5857"/>
    <lineage>
        <taxon>Eukaryota</taxon>
        <taxon>Sar</taxon>
        <taxon>Alveolata</taxon>
        <taxon>Apicomplexa</taxon>
        <taxon>Aconoidasida</taxon>
        <taxon>Haemosporida</taxon>
        <taxon>Plasmodiidae</taxon>
        <taxon>Plasmodium</taxon>
        <taxon>Plasmodium (Plasmodium)</taxon>
    </lineage>
</organism>
<sequence length="360" mass="40261">MSAQELGDILAQYVRDRQLYGNDDAYQASLDKDIGDMLGEFIQHMETMESLMEEMGTNCNNYGWQHWEDQAALRPRVGHTVGDRITCKFMTTAILFMRKGSLSTLKDEGATENNKKIRQYIRCAIVNMFATILTESACGGQWGIYYAWYSVDKMMDEGGMRHLITADHCQMGVTEDIRRGQWKMSDKIKNWLRAHEALMTKIKGTTMSDSCNKSAQGSTKGKDGRSQGEGASTVREGEESALNKLKEGMKSILQRAQEEVVQSANRSTPPVKDVQRIAPMTEPAAPKLQEHPISSTTTQETPVPTVEVCGSHDGSDERTVRSVGHCVDERTVQRRGDECGGFTEFMDTRGLYVDSVLQKS</sequence>
<evidence type="ECO:0000256" key="1">
    <source>
        <dbReference type="SAM" id="MobiDB-lite"/>
    </source>
</evidence>
<evidence type="ECO:0000313" key="3">
    <source>
        <dbReference type="EMBL" id="KJP88315.1"/>
    </source>
</evidence>
<reference evidence="3 4" key="1">
    <citation type="submission" date="2014-03" db="EMBL/GenBank/DDBJ databases">
        <title>The Genome Sequence of Plasmodium fragile nilgiri.</title>
        <authorList>
            <consortium name="The Broad Institute Genomics Platform"/>
            <consortium name="The Broad Institute Genome Sequencing Center for Infectious Disease"/>
            <person name="Neafsey D."/>
            <person name="Duraisingh M."/>
            <person name="Young S.K."/>
            <person name="Zeng Q."/>
            <person name="Gargeya S."/>
            <person name="Abouelleil A."/>
            <person name="Alvarado L."/>
            <person name="Chapman S.B."/>
            <person name="Gainer-Dewar J."/>
            <person name="Goldberg J."/>
            <person name="Griggs A."/>
            <person name="Gujja S."/>
            <person name="Hansen M."/>
            <person name="Howarth C."/>
            <person name="Imamovic A."/>
            <person name="Larimer J."/>
            <person name="Pearson M."/>
            <person name="Poon T.W."/>
            <person name="Priest M."/>
            <person name="Roberts A."/>
            <person name="Saif S."/>
            <person name="Shea T."/>
            <person name="Sykes S."/>
            <person name="Wortman J."/>
            <person name="Nusbaum C."/>
            <person name="Birren B."/>
        </authorList>
    </citation>
    <scope>NUCLEOTIDE SEQUENCE [LARGE SCALE GENOMIC DNA]</scope>
    <source>
        <strain evidence="4">nilgiri</strain>
    </source>
</reference>
<dbReference type="VEuPathDB" id="PlasmoDB:AK88_02096"/>
<dbReference type="RefSeq" id="XP_012335153.1">
    <property type="nucleotide sequence ID" value="XM_012479730.1"/>
</dbReference>
<evidence type="ECO:0000313" key="4">
    <source>
        <dbReference type="Proteomes" id="UP000054561"/>
    </source>
</evidence>
<proteinExistence type="predicted"/>
<feature type="compositionally biased region" description="Polar residues" evidence="1">
    <location>
        <begin position="205"/>
        <end position="219"/>
    </location>
</feature>
<feature type="region of interest" description="Disordered" evidence="1">
    <location>
        <begin position="294"/>
        <end position="320"/>
    </location>
</feature>
<dbReference type="InterPro" id="IPR024290">
    <property type="entry name" value="SICA_extracell_a"/>
</dbReference>
<evidence type="ECO:0000259" key="2">
    <source>
        <dbReference type="Pfam" id="PF12887"/>
    </source>
</evidence>
<dbReference type="EMBL" id="KQ001663">
    <property type="protein sequence ID" value="KJP88315.1"/>
    <property type="molecule type" value="Genomic_DNA"/>
</dbReference>